<dbReference type="InterPro" id="IPR045038">
    <property type="entry name" value="AIG2-like"/>
</dbReference>
<dbReference type="InterPro" id="IPR013024">
    <property type="entry name" value="GGCT-like"/>
</dbReference>
<name>A0A8E2DTV6_9APHY</name>
<evidence type="ECO:0000256" key="3">
    <source>
        <dbReference type="ARBA" id="ARBA00030602"/>
    </source>
</evidence>
<feature type="domain" description="Gamma-glutamylcyclotransferase AIG2-like" evidence="5">
    <location>
        <begin position="14"/>
        <end position="131"/>
    </location>
</feature>
<evidence type="ECO:0000313" key="6">
    <source>
        <dbReference type="EMBL" id="OCH95700.1"/>
    </source>
</evidence>
<keyword evidence="4" id="KW-0812">Transmembrane</keyword>
<evidence type="ECO:0000313" key="7">
    <source>
        <dbReference type="Proteomes" id="UP000250043"/>
    </source>
</evidence>
<dbReference type="CDD" id="cd06661">
    <property type="entry name" value="GGCT_like"/>
    <property type="match status" value="1"/>
</dbReference>
<protein>
    <recommendedName>
        <fullName evidence="3">Putative gamma-glutamylcyclotransferase</fullName>
    </recommendedName>
</protein>
<dbReference type="Proteomes" id="UP000250043">
    <property type="component" value="Unassembled WGS sequence"/>
</dbReference>
<proteinExistence type="inferred from homology"/>
<dbReference type="SUPFAM" id="SSF110857">
    <property type="entry name" value="Gamma-glutamyl cyclotransferase-like"/>
    <property type="match status" value="1"/>
</dbReference>
<dbReference type="InterPro" id="IPR009288">
    <property type="entry name" value="AIG2-like_dom"/>
</dbReference>
<dbReference type="PANTHER" id="PTHR31544">
    <property type="entry name" value="AIG2-LIKE PROTEIN D"/>
    <property type="match status" value="1"/>
</dbReference>
<dbReference type="AlphaFoldDB" id="A0A8E2DTV6"/>
<keyword evidence="4" id="KW-0472">Membrane</keyword>
<evidence type="ECO:0000256" key="1">
    <source>
        <dbReference type="ARBA" id="ARBA00008861"/>
    </source>
</evidence>
<evidence type="ECO:0000259" key="5">
    <source>
        <dbReference type="Pfam" id="PF06094"/>
    </source>
</evidence>
<dbReference type="Gene3D" id="3.10.490.10">
    <property type="entry name" value="Gamma-glutamyl cyclotransferase-like"/>
    <property type="match status" value="1"/>
</dbReference>
<keyword evidence="7" id="KW-1185">Reference proteome</keyword>
<comment type="similarity">
    <text evidence="1">Belongs to the gamma-glutamylcyclotransferase family.</text>
</comment>
<evidence type="ECO:0000256" key="4">
    <source>
        <dbReference type="SAM" id="Phobius"/>
    </source>
</evidence>
<reference evidence="6 7" key="1">
    <citation type="submission" date="2016-07" db="EMBL/GenBank/DDBJ databases">
        <title>Draft genome of the white-rot fungus Obba rivulosa 3A-2.</title>
        <authorList>
            <consortium name="DOE Joint Genome Institute"/>
            <person name="Miettinen O."/>
            <person name="Riley R."/>
            <person name="Acob R."/>
            <person name="Barry K."/>
            <person name="Cullen D."/>
            <person name="De Vries R."/>
            <person name="Hainaut M."/>
            <person name="Hatakka A."/>
            <person name="Henrissat B."/>
            <person name="Hilden K."/>
            <person name="Kuo R."/>
            <person name="Labutti K."/>
            <person name="Lipzen A."/>
            <person name="Makela M.R."/>
            <person name="Sandor L."/>
            <person name="Spatafora J.W."/>
            <person name="Grigoriev I.V."/>
            <person name="Hibbett D.S."/>
        </authorList>
    </citation>
    <scope>NUCLEOTIDE SEQUENCE [LARGE SCALE GENOMIC DNA]</scope>
    <source>
        <strain evidence="6 7">3A-2</strain>
    </source>
</reference>
<gene>
    <name evidence="6" type="ORF">OBBRIDRAFT_497930</name>
</gene>
<dbReference type="PANTHER" id="PTHR31544:SF2">
    <property type="entry name" value="AIG2-LIKE PROTEIN D"/>
    <property type="match status" value="1"/>
</dbReference>
<keyword evidence="2" id="KW-0808">Transferase</keyword>
<feature type="transmembrane region" description="Helical" evidence="4">
    <location>
        <begin position="12"/>
        <end position="30"/>
    </location>
</feature>
<dbReference type="EMBL" id="KV722334">
    <property type="protein sequence ID" value="OCH95700.1"/>
    <property type="molecule type" value="Genomic_DNA"/>
</dbReference>
<dbReference type="InterPro" id="IPR036568">
    <property type="entry name" value="GGCT-like_sf"/>
</dbReference>
<evidence type="ECO:0000256" key="2">
    <source>
        <dbReference type="ARBA" id="ARBA00022679"/>
    </source>
</evidence>
<dbReference type="Pfam" id="PF06094">
    <property type="entry name" value="GGACT"/>
    <property type="match status" value="1"/>
</dbReference>
<organism evidence="6 7">
    <name type="scientific">Obba rivulosa</name>
    <dbReference type="NCBI Taxonomy" id="1052685"/>
    <lineage>
        <taxon>Eukaryota</taxon>
        <taxon>Fungi</taxon>
        <taxon>Dikarya</taxon>
        <taxon>Basidiomycota</taxon>
        <taxon>Agaricomycotina</taxon>
        <taxon>Agaricomycetes</taxon>
        <taxon>Polyporales</taxon>
        <taxon>Gelatoporiaceae</taxon>
        <taxon>Obba</taxon>
    </lineage>
</organism>
<dbReference type="OrthoDB" id="1044435at2759"/>
<dbReference type="GO" id="GO:0016740">
    <property type="term" value="F:transferase activity"/>
    <property type="evidence" value="ECO:0007669"/>
    <property type="project" value="UniProtKB-KW"/>
</dbReference>
<sequence>MPRKSTSSSPVQPVFVYGTLMAAPVLAWVLKGDADRAPEVLKQRKAGRIHGFKRFSLHDCDFPALRRGDGDVNGFLVYPKDASESARLDMFEGPAYERTVVTVHLADNSTVGAIVYLWKGDEKLLSDTDWDFEQFLVEKLADWLEVYQGMSLTA</sequence>
<accession>A0A8E2DTV6</accession>
<keyword evidence="4" id="KW-1133">Transmembrane helix</keyword>